<dbReference type="EMBL" id="JABAYA010000116">
    <property type="protein sequence ID" value="KAF7724574.1"/>
    <property type="molecule type" value="Genomic_DNA"/>
</dbReference>
<name>A0A8H7BKB2_9FUNG</name>
<keyword evidence="2" id="KW-1185">Reference proteome</keyword>
<reference evidence="1" key="1">
    <citation type="submission" date="2020-01" db="EMBL/GenBank/DDBJ databases">
        <title>Genome Sequencing of Three Apophysomyces-Like Fungal Strains Confirms a Novel Fungal Genus in the Mucoromycota with divergent Burkholderia-like Endosymbiotic Bacteria.</title>
        <authorList>
            <person name="Stajich J.E."/>
            <person name="Macias A.M."/>
            <person name="Carter-House D."/>
            <person name="Lovett B."/>
            <person name="Kasson L.R."/>
            <person name="Berry K."/>
            <person name="Grigoriev I."/>
            <person name="Chang Y."/>
            <person name="Spatafora J."/>
            <person name="Kasson M.T."/>
        </authorList>
    </citation>
    <scope>NUCLEOTIDE SEQUENCE</scope>
    <source>
        <strain evidence="1">NRRL A-21654</strain>
    </source>
</reference>
<comment type="caution">
    <text evidence="1">The sequence shown here is derived from an EMBL/GenBank/DDBJ whole genome shotgun (WGS) entry which is preliminary data.</text>
</comment>
<protein>
    <submittedName>
        <fullName evidence="1">Uncharacterized protein</fullName>
    </submittedName>
</protein>
<dbReference type="AlphaFoldDB" id="A0A8H7BKB2"/>
<evidence type="ECO:0000313" key="1">
    <source>
        <dbReference type="EMBL" id="KAF7724574.1"/>
    </source>
</evidence>
<dbReference type="Proteomes" id="UP000605846">
    <property type="component" value="Unassembled WGS sequence"/>
</dbReference>
<accession>A0A8H7BKB2</accession>
<sequence>MTHGGRYLFVDNQEICEDDDYDMSRSPQHLESKGSVFEKDEQGYLCTADGDKVLFLNPGRGERAQKLGLLLEKINPDEKYVIRTADRRKVHQYISAGMDKLKAQGEPDSMSVFKLKEQQS</sequence>
<evidence type="ECO:0000313" key="2">
    <source>
        <dbReference type="Proteomes" id="UP000605846"/>
    </source>
</evidence>
<organism evidence="1 2">
    <name type="scientific">Apophysomyces ossiformis</name>
    <dbReference type="NCBI Taxonomy" id="679940"/>
    <lineage>
        <taxon>Eukaryota</taxon>
        <taxon>Fungi</taxon>
        <taxon>Fungi incertae sedis</taxon>
        <taxon>Mucoromycota</taxon>
        <taxon>Mucoromycotina</taxon>
        <taxon>Mucoromycetes</taxon>
        <taxon>Mucorales</taxon>
        <taxon>Mucorineae</taxon>
        <taxon>Mucoraceae</taxon>
        <taxon>Apophysomyces</taxon>
    </lineage>
</organism>
<dbReference type="OrthoDB" id="2203709at2759"/>
<gene>
    <name evidence="1" type="ORF">EC973_000882</name>
</gene>
<proteinExistence type="predicted"/>